<evidence type="ECO:0000256" key="1">
    <source>
        <dbReference type="ARBA" id="ARBA00004651"/>
    </source>
</evidence>
<sequence>MGIDNFVTFALTAFLFIMTPGLDTIFVINKALGQGKKAGIYSALGVNAGVLVHTVLAALGLSLIVAKSVLAFTVIKYLGAAYLIYLGVNKLISKNNGITLTAVDKADKSNMQNFLSGVVTNVLNPKVALFFLAFFPQFIKKEALSQSMPFVILGLTYVFLGLIWYVLLSLFVSFFSQKFISNPKAGNWLNRFSGVAFVLMGLKVAFSKK</sequence>
<evidence type="ECO:0000313" key="7">
    <source>
        <dbReference type="EMBL" id="MCQ6959406.1"/>
    </source>
</evidence>
<evidence type="ECO:0000256" key="3">
    <source>
        <dbReference type="ARBA" id="ARBA00022692"/>
    </source>
</evidence>
<gene>
    <name evidence="7" type="ORF">NPE20_15625</name>
</gene>
<reference evidence="7 8" key="1">
    <citation type="submission" date="2022-07" db="EMBL/GenBank/DDBJ databases">
        <title>Mucilaginibacter sp. JC4.</title>
        <authorList>
            <person name="Le V."/>
            <person name="Ko S.-R."/>
            <person name="Ahn C.-Y."/>
            <person name="Oh H.-M."/>
        </authorList>
    </citation>
    <scope>NUCLEOTIDE SEQUENCE [LARGE SCALE GENOMIC DNA]</scope>
    <source>
        <strain evidence="7 8">JC4</strain>
    </source>
</reference>
<dbReference type="Proteomes" id="UP001204376">
    <property type="component" value="Unassembled WGS sequence"/>
</dbReference>
<dbReference type="RefSeq" id="WP_256539601.1">
    <property type="nucleotide sequence ID" value="NZ_JANHOH010000003.1"/>
</dbReference>
<evidence type="ECO:0000256" key="5">
    <source>
        <dbReference type="ARBA" id="ARBA00023136"/>
    </source>
</evidence>
<comment type="subcellular location">
    <subcellularLocation>
        <location evidence="1">Cell membrane</location>
        <topology evidence="1">Multi-pass membrane protein</topology>
    </subcellularLocation>
</comment>
<dbReference type="PANTHER" id="PTHR30086:SF20">
    <property type="entry name" value="ARGININE EXPORTER PROTEIN ARGO-RELATED"/>
    <property type="match status" value="1"/>
</dbReference>
<accession>A0ABT1T546</accession>
<feature type="transmembrane region" description="Helical" evidence="6">
    <location>
        <begin position="40"/>
        <end position="63"/>
    </location>
</feature>
<evidence type="ECO:0000256" key="4">
    <source>
        <dbReference type="ARBA" id="ARBA00022989"/>
    </source>
</evidence>
<evidence type="ECO:0000313" key="8">
    <source>
        <dbReference type="Proteomes" id="UP001204376"/>
    </source>
</evidence>
<dbReference type="PANTHER" id="PTHR30086">
    <property type="entry name" value="ARGININE EXPORTER PROTEIN ARGO"/>
    <property type="match status" value="1"/>
</dbReference>
<keyword evidence="4 6" id="KW-1133">Transmembrane helix</keyword>
<protein>
    <submittedName>
        <fullName evidence="7">LysE family translocator</fullName>
    </submittedName>
</protein>
<evidence type="ECO:0000256" key="2">
    <source>
        <dbReference type="ARBA" id="ARBA00022475"/>
    </source>
</evidence>
<keyword evidence="2" id="KW-1003">Cell membrane</keyword>
<feature type="transmembrane region" description="Helical" evidence="6">
    <location>
        <begin position="150"/>
        <end position="176"/>
    </location>
</feature>
<keyword evidence="3 6" id="KW-0812">Transmembrane</keyword>
<evidence type="ECO:0000256" key="6">
    <source>
        <dbReference type="SAM" id="Phobius"/>
    </source>
</evidence>
<keyword evidence="8" id="KW-1185">Reference proteome</keyword>
<proteinExistence type="predicted"/>
<dbReference type="Pfam" id="PF01810">
    <property type="entry name" value="LysE"/>
    <property type="match status" value="1"/>
</dbReference>
<comment type="caution">
    <text evidence="7">The sequence shown here is derived from an EMBL/GenBank/DDBJ whole genome shotgun (WGS) entry which is preliminary data.</text>
</comment>
<feature type="transmembrane region" description="Helical" evidence="6">
    <location>
        <begin position="69"/>
        <end position="88"/>
    </location>
</feature>
<name>A0ABT1T546_9SPHI</name>
<keyword evidence="5 6" id="KW-0472">Membrane</keyword>
<organism evidence="7 8">
    <name type="scientific">Mucilaginibacter aquariorum</name>
    <dbReference type="NCBI Taxonomy" id="2967225"/>
    <lineage>
        <taxon>Bacteria</taxon>
        <taxon>Pseudomonadati</taxon>
        <taxon>Bacteroidota</taxon>
        <taxon>Sphingobacteriia</taxon>
        <taxon>Sphingobacteriales</taxon>
        <taxon>Sphingobacteriaceae</taxon>
        <taxon>Mucilaginibacter</taxon>
    </lineage>
</organism>
<dbReference type="InterPro" id="IPR001123">
    <property type="entry name" value="LeuE-type"/>
</dbReference>
<dbReference type="PIRSF" id="PIRSF006324">
    <property type="entry name" value="LeuE"/>
    <property type="match status" value="1"/>
</dbReference>
<feature type="transmembrane region" description="Helical" evidence="6">
    <location>
        <begin position="6"/>
        <end position="28"/>
    </location>
</feature>
<dbReference type="EMBL" id="JANHOH010000003">
    <property type="protein sequence ID" value="MCQ6959406.1"/>
    <property type="molecule type" value="Genomic_DNA"/>
</dbReference>